<gene>
    <name evidence="2" type="ORF">RHRU231_50009</name>
</gene>
<feature type="region of interest" description="Disordered" evidence="1">
    <location>
        <begin position="1"/>
        <end position="35"/>
    </location>
</feature>
<organism evidence="2 3">
    <name type="scientific">Rhodococcus ruber</name>
    <dbReference type="NCBI Taxonomy" id="1830"/>
    <lineage>
        <taxon>Bacteria</taxon>
        <taxon>Bacillati</taxon>
        <taxon>Actinomycetota</taxon>
        <taxon>Actinomycetes</taxon>
        <taxon>Mycobacteriales</taxon>
        <taxon>Nocardiaceae</taxon>
        <taxon>Rhodococcus</taxon>
    </lineage>
</organism>
<evidence type="ECO:0000313" key="3">
    <source>
        <dbReference type="Proteomes" id="UP000042997"/>
    </source>
</evidence>
<reference evidence="2 3" key="1">
    <citation type="journal article" date="2014" name="Genome Announc.">
        <title>Draft Genome Sequence of Propane- and Butane-Oxidizing Actinobacterium Rhodococcus ruber IEGM 231.</title>
        <authorList>
            <person name="Ivshina I.B."/>
            <person name="Kuyukina M.S."/>
            <person name="Krivoruchko A.V."/>
            <person name="Barbe V."/>
            <person name="Fischer C."/>
        </authorList>
    </citation>
    <scope>NUCLEOTIDE SEQUENCE [LARGE SCALE GENOMIC DNA]</scope>
</reference>
<sequence>MTNPASTEYRHSARQPSITTNPADPEETPAGLRKPARYTGEALATVAKKIDVLRYRGSMPTLRRKNDSAG</sequence>
<evidence type="ECO:0000256" key="1">
    <source>
        <dbReference type="SAM" id="MobiDB-lite"/>
    </source>
</evidence>
<evidence type="ECO:0000313" key="2">
    <source>
        <dbReference type="EMBL" id="CDZ89587.1"/>
    </source>
</evidence>
<dbReference type="EMBL" id="CCSD01000061">
    <property type="protein sequence ID" value="CDZ89587.1"/>
    <property type="molecule type" value="Genomic_DNA"/>
</dbReference>
<proteinExistence type="predicted"/>
<name>A0A098BMZ6_9NOCA</name>
<dbReference type="Proteomes" id="UP000042997">
    <property type="component" value="Unassembled WGS sequence"/>
</dbReference>
<accession>A0A098BMZ6</accession>
<dbReference type="AlphaFoldDB" id="A0A098BMZ6"/>
<protein>
    <submittedName>
        <fullName evidence="2">Uncharacterized protein</fullName>
    </submittedName>
</protein>